<keyword evidence="2" id="KW-0436">Ligase</keyword>
<dbReference type="RefSeq" id="WP_226179936.1">
    <property type="nucleotide sequence ID" value="NZ_JAJADR010000010.1"/>
</dbReference>
<dbReference type="InterPro" id="IPR032864">
    <property type="entry name" value="Prok-E2_C"/>
</dbReference>
<dbReference type="EMBL" id="JAJADR010000010">
    <property type="protein sequence ID" value="MCB2410742.1"/>
    <property type="molecule type" value="Genomic_DNA"/>
</dbReference>
<keyword evidence="3" id="KW-1185">Reference proteome</keyword>
<dbReference type="Proteomes" id="UP001165296">
    <property type="component" value="Unassembled WGS sequence"/>
</dbReference>
<evidence type="ECO:0000313" key="3">
    <source>
        <dbReference type="Proteomes" id="UP001165296"/>
    </source>
</evidence>
<gene>
    <name evidence="2" type="ORF">LGH74_22325</name>
</gene>
<feature type="domain" description="THIF-type NAD/FAD binding fold" evidence="1">
    <location>
        <begin position="207"/>
        <end position="274"/>
    </location>
</feature>
<dbReference type="Gene3D" id="3.40.50.720">
    <property type="entry name" value="NAD(P)-binding Rossmann-like Domain"/>
    <property type="match status" value="1"/>
</dbReference>
<dbReference type="Pfam" id="PF14459">
    <property type="entry name" value="Prok-E2_C"/>
    <property type="match status" value="1"/>
</dbReference>
<protein>
    <submittedName>
        <fullName evidence="2">E2 ligase fold family C protein</fullName>
    </submittedName>
</protein>
<comment type="caution">
    <text evidence="2">The sequence shown here is derived from an EMBL/GenBank/DDBJ whole genome shotgun (WGS) entry which is preliminary data.</text>
</comment>
<evidence type="ECO:0000313" key="2">
    <source>
        <dbReference type="EMBL" id="MCB2410742.1"/>
    </source>
</evidence>
<dbReference type="Pfam" id="PF00899">
    <property type="entry name" value="ThiF"/>
    <property type="match status" value="1"/>
</dbReference>
<sequence>MALANFFDKAALAASQVLRNFDRAAFQQQLESSPVLLAFDGAAVASPQGRATIDLSARLLGRLYPCVVVHPLDPAAEAHVLYVQAILQAINPVIDLLAEQALRVALVVGSTSLDAAFGAMPTFYVGSSEWIALFSPTVPVGSGNSGNPFGAGAAACLGAANVFRTVFAGALPNAPTDAEIRLSLVTYDTAAPLPSTEPAWPAVVSFSDTVLVGAGAIGNGLLWALNKLPQARGTLEIVDHEPVDLSNLQRYALATQADVSVPKVNLAAEQLTRTGLTPLPFQGTWGEYLAQRPDWQLARVAVAVDTAEARISIQASLPQRLFNAWTQSADLGISRHPDFRTTACLACLYMPKGERKSESMMVAESLNLPEAEVRDMLYRHTVVDLPLADRIAAANQAPVELLRPFVGKPLRVFYQETVCGGVLLTTSAGHLNETPMAFQSALAGIMLAAELVVEDLGLRVGELPATTRIDLLHPLGNHLNIPVQKRPGSRCICLDKHYQQAYRDKYSAN</sequence>
<dbReference type="InterPro" id="IPR000594">
    <property type="entry name" value="ThiF_NAD_FAD-bd"/>
</dbReference>
<evidence type="ECO:0000259" key="1">
    <source>
        <dbReference type="Pfam" id="PF00899"/>
    </source>
</evidence>
<dbReference type="SUPFAM" id="SSF69572">
    <property type="entry name" value="Activating enzymes of the ubiquitin-like proteins"/>
    <property type="match status" value="1"/>
</dbReference>
<dbReference type="GO" id="GO:0016874">
    <property type="term" value="F:ligase activity"/>
    <property type="evidence" value="ECO:0007669"/>
    <property type="project" value="UniProtKB-KW"/>
</dbReference>
<organism evidence="2 3">
    <name type="scientific">Hymenobacter lucidus</name>
    <dbReference type="NCBI Taxonomy" id="2880930"/>
    <lineage>
        <taxon>Bacteria</taxon>
        <taxon>Pseudomonadati</taxon>
        <taxon>Bacteroidota</taxon>
        <taxon>Cytophagia</taxon>
        <taxon>Cytophagales</taxon>
        <taxon>Hymenobacteraceae</taxon>
        <taxon>Hymenobacter</taxon>
    </lineage>
</organism>
<dbReference type="InterPro" id="IPR035985">
    <property type="entry name" value="Ubiquitin-activating_enz"/>
</dbReference>
<reference evidence="2" key="1">
    <citation type="submission" date="2021-10" db="EMBL/GenBank/DDBJ databases">
        <authorList>
            <person name="Dean J.D."/>
            <person name="Kim M.K."/>
            <person name="Newey C.N."/>
            <person name="Stoker T.S."/>
            <person name="Thompson D.W."/>
            <person name="Grose J.H."/>
        </authorList>
    </citation>
    <scope>NUCLEOTIDE SEQUENCE</scope>
    <source>
        <strain evidence="2">BT178</strain>
    </source>
</reference>
<name>A0ABS8AY79_9BACT</name>
<accession>A0ABS8AY79</accession>
<proteinExistence type="predicted"/>